<evidence type="ECO:0000313" key="2">
    <source>
        <dbReference type="Proteomes" id="UP001355298"/>
    </source>
</evidence>
<name>A0ABU6IL47_9FLAO</name>
<dbReference type="RefSeq" id="WP_326276580.1">
    <property type="nucleotide sequence ID" value="NZ_JAYKYV010000001.1"/>
</dbReference>
<sequence>MASIEEQILAQIKNNEEGTIFLTEDFAQIANANALRVALYRLVKRGVLYRLASGIYVKPKTSQLLNQIVLPSLNDIAQAIAKRDKARIIPTGSFAMHALGLSEQIPLNVVYYTDGKARKIKIDNRNITFKKVSPKKLALKGKISKLAVLALTEIGKNSVAKSEEDKIVKLLKEENIEDLRHDLQLAPQWIAEIMAKAL</sequence>
<reference evidence="1 2" key="1">
    <citation type="submission" date="2024-01" db="EMBL/GenBank/DDBJ databases">
        <title>The strains designed SYSU M86414 and SYSU M84420 isolated from the marine sediment in San Sha City (Hainan Province, China).</title>
        <authorList>
            <person name="Guo D."/>
        </authorList>
    </citation>
    <scope>NUCLEOTIDE SEQUENCE [LARGE SCALE GENOMIC DNA]</scope>
    <source>
        <strain evidence="1 2">SYSU M84420</strain>
    </source>
</reference>
<dbReference type="Pfam" id="PF19570">
    <property type="entry name" value="DUF6088"/>
    <property type="match status" value="1"/>
</dbReference>
<dbReference type="InterPro" id="IPR045738">
    <property type="entry name" value="DUF6088"/>
</dbReference>
<dbReference type="Proteomes" id="UP001355298">
    <property type="component" value="Unassembled WGS sequence"/>
</dbReference>
<proteinExistence type="predicted"/>
<comment type="caution">
    <text evidence="1">The sequence shown here is derived from an EMBL/GenBank/DDBJ whole genome shotgun (WGS) entry which is preliminary data.</text>
</comment>
<gene>
    <name evidence="1" type="ORF">VOP03_00320</name>
</gene>
<organism evidence="1 2">
    <name type="scientific">Flagellimonas halotolerans</name>
    <dbReference type="NCBI Taxonomy" id="3112164"/>
    <lineage>
        <taxon>Bacteria</taxon>
        <taxon>Pseudomonadati</taxon>
        <taxon>Bacteroidota</taxon>
        <taxon>Flavobacteriia</taxon>
        <taxon>Flavobacteriales</taxon>
        <taxon>Flavobacteriaceae</taxon>
        <taxon>Flagellimonas</taxon>
    </lineage>
</organism>
<dbReference type="EMBL" id="JAYMGW010000001">
    <property type="protein sequence ID" value="MEC4263776.1"/>
    <property type="molecule type" value="Genomic_DNA"/>
</dbReference>
<evidence type="ECO:0000313" key="1">
    <source>
        <dbReference type="EMBL" id="MEC4263776.1"/>
    </source>
</evidence>
<keyword evidence="2" id="KW-1185">Reference proteome</keyword>
<protein>
    <submittedName>
        <fullName evidence="1">DUF6088 family protein</fullName>
    </submittedName>
</protein>
<accession>A0ABU6IL47</accession>